<feature type="transmembrane region" description="Helical" evidence="2">
    <location>
        <begin position="6"/>
        <end position="23"/>
    </location>
</feature>
<feature type="transmembrane region" description="Helical" evidence="2">
    <location>
        <begin position="59"/>
        <end position="77"/>
    </location>
</feature>
<dbReference type="EMBL" id="BONN01000017">
    <property type="protein sequence ID" value="GIG34398.1"/>
    <property type="molecule type" value="Genomic_DNA"/>
</dbReference>
<feature type="domain" description="CBU-0592-like" evidence="3">
    <location>
        <begin position="6"/>
        <end position="78"/>
    </location>
</feature>
<evidence type="ECO:0000313" key="4">
    <source>
        <dbReference type="EMBL" id="GIG34398.1"/>
    </source>
</evidence>
<evidence type="ECO:0000256" key="2">
    <source>
        <dbReference type="SAM" id="Phobius"/>
    </source>
</evidence>
<dbReference type="RefSeq" id="WP_179625345.1">
    <property type="nucleotide sequence ID" value="NZ_BAABFI010000001.1"/>
</dbReference>
<keyword evidence="7" id="KW-1185">Reference proteome</keyword>
<sequence>MPVVVTALGWIGAVTCLTAYVLVTQGRWSPTSGRYQLANVLSGLMLGTVAASSGVWPSVVTNLVWAAVALHAGGVLLRRRAALRLASSPAVPAAPLPEDLPVAPPARGALLTSTPTPRTGADDAPAHAPVVDLAA</sequence>
<evidence type="ECO:0000313" key="5">
    <source>
        <dbReference type="EMBL" id="NYD86276.1"/>
    </source>
</evidence>
<keyword evidence="2" id="KW-0812">Transmembrane</keyword>
<dbReference type="Proteomes" id="UP000618382">
    <property type="component" value="Unassembled WGS sequence"/>
</dbReference>
<dbReference type="AlphaFoldDB" id="A0A7Y9FFC1"/>
<evidence type="ECO:0000256" key="1">
    <source>
        <dbReference type="SAM" id="MobiDB-lite"/>
    </source>
</evidence>
<keyword evidence="2" id="KW-0472">Membrane</keyword>
<evidence type="ECO:0000259" key="3">
    <source>
        <dbReference type="Pfam" id="PF26604"/>
    </source>
</evidence>
<dbReference type="NCBIfam" id="NF047864">
    <property type="entry name" value="CBU_0592_membra"/>
    <property type="match status" value="1"/>
</dbReference>
<evidence type="ECO:0000313" key="7">
    <source>
        <dbReference type="Proteomes" id="UP000618382"/>
    </source>
</evidence>
<feature type="region of interest" description="Disordered" evidence="1">
    <location>
        <begin position="91"/>
        <end position="127"/>
    </location>
</feature>
<organism evidence="5 6">
    <name type="scientific">Cellulomonas oligotrophica</name>
    <dbReference type="NCBI Taxonomy" id="931536"/>
    <lineage>
        <taxon>Bacteria</taxon>
        <taxon>Bacillati</taxon>
        <taxon>Actinomycetota</taxon>
        <taxon>Actinomycetes</taxon>
        <taxon>Micrococcales</taxon>
        <taxon>Cellulomonadaceae</taxon>
        <taxon>Cellulomonas</taxon>
    </lineage>
</organism>
<reference evidence="5 6" key="1">
    <citation type="submission" date="2020-07" db="EMBL/GenBank/DDBJ databases">
        <title>Sequencing the genomes of 1000 actinobacteria strains.</title>
        <authorList>
            <person name="Klenk H.-P."/>
        </authorList>
    </citation>
    <scope>NUCLEOTIDE SEQUENCE [LARGE SCALE GENOMIC DNA]</scope>
    <source>
        <strain evidence="5 6">DSM 24482</strain>
    </source>
</reference>
<dbReference type="Proteomes" id="UP000577956">
    <property type="component" value="Unassembled WGS sequence"/>
</dbReference>
<name>A0A7Y9FFC1_9CELL</name>
<reference evidence="4 7" key="2">
    <citation type="submission" date="2021-01" db="EMBL/GenBank/DDBJ databases">
        <title>Whole genome shotgun sequence of Cellulomonas oligotrophica NBRC 109435.</title>
        <authorList>
            <person name="Komaki H."/>
            <person name="Tamura T."/>
        </authorList>
    </citation>
    <scope>NUCLEOTIDE SEQUENCE [LARGE SCALE GENOMIC DNA]</scope>
    <source>
        <strain evidence="4 7">NBRC 109435</strain>
    </source>
</reference>
<proteinExistence type="predicted"/>
<dbReference type="InterPro" id="IPR058058">
    <property type="entry name" value="CBU_0592-like"/>
</dbReference>
<protein>
    <recommendedName>
        <fullName evidence="3">CBU-0592-like domain-containing protein</fullName>
    </recommendedName>
</protein>
<dbReference type="EMBL" id="JACCBK010000001">
    <property type="protein sequence ID" value="NYD86276.1"/>
    <property type="molecule type" value="Genomic_DNA"/>
</dbReference>
<evidence type="ECO:0000313" key="6">
    <source>
        <dbReference type="Proteomes" id="UP000577956"/>
    </source>
</evidence>
<gene>
    <name evidence="5" type="ORF">BKA21_001825</name>
    <name evidence="4" type="ORF">Col01nite_35570</name>
</gene>
<comment type="caution">
    <text evidence="5">The sequence shown here is derived from an EMBL/GenBank/DDBJ whole genome shotgun (WGS) entry which is preliminary data.</text>
</comment>
<keyword evidence="2" id="KW-1133">Transmembrane helix</keyword>
<accession>A0A7Y9FFC1</accession>
<dbReference type="Pfam" id="PF26604">
    <property type="entry name" value="CBU_0592"/>
    <property type="match status" value="1"/>
</dbReference>